<feature type="transmembrane region" description="Helical" evidence="6">
    <location>
        <begin position="338"/>
        <end position="356"/>
    </location>
</feature>
<evidence type="ECO:0000256" key="4">
    <source>
        <dbReference type="ARBA" id="ARBA00022989"/>
    </source>
</evidence>
<reference evidence="7 8" key="1">
    <citation type="journal article" date="2021" name="Front. Microbiol.">
        <title>Comprehensive Comparative Genomics and Phenotyping of Methylobacterium Species.</title>
        <authorList>
            <person name="Alessa O."/>
            <person name="Ogura Y."/>
            <person name="Fujitani Y."/>
            <person name="Takami H."/>
            <person name="Hayashi T."/>
            <person name="Sahin N."/>
            <person name="Tani A."/>
        </authorList>
    </citation>
    <scope>NUCLEOTIDE SEQUENCE [LARGE SCALE GENOMIC DNA]</scope>
    <source>
        <strain evidence="7 8">DSM 23679</strain>
    </source>
</reference>
<evidence type="ECO:0000256" key="1">
    <source>
        <dbReference type="ARBA" id="ARBA00004651"/>
    </source>
</evidence>
<keyword evidence="5 6" id="KW-0472">Membrane</keyword>
<evidence type="ECO:0000256" key="2">
    <source>
        <dbReference type="ARBA" id="ARBA00022475"/>
    </source>
</evidence>
<organism evidence="7 8">
    <name type="scientific">Methylobacterium cerastii</name>
    <dbReference type="NCBI Taxonomy" id="932741"/>
    <lineage>
        <taxon>Bacteria</taxon>
        <taxon>Pseudomonadati</taxon>
        <taxon>Pseudomonadota</taxon>
        <taxon>Alphaproteobacteria</taxon>
        <taxon>Hyphomicrobiales</taxon>
        <taxon>Methylobacteriaceae</taxon>
        <taxon>Methylobacterium</taxon>
    </lineage>
</organism>
<comment type="caution">
    <text evidence="7">The sequence shown here is derived from an EMBL/GenBank/DDBJ whole genome shotgun (WGS) entry which is preliminary data.</text>
</comment>
<sequence>MERISPIPGSRRSAPARHLRMITHHTAIYVGSRGFAAAINLGSVAVFTRLAPPESYGTYLYILSWSLVLYGATCQWPKFAFFALYDEASEGAQVGTVLRILLCTLTLAAVGSALAVALHIVSPRIAAAIVALAFGTTLFEGATEIARTRLKAVAVAMSVILRGILMLGLGGAVLTVSGDAVHLSLAVAAAYALSSIPAAATVVPLMPGRGSRAEALRLIAYGWPLVLSFGIAALAQVVDRLIIVKTIGPEHLGAYGAIADFLKQSFVVFGEALALSLISIAKREARAGGMAAATAVLCDAARAMAVVAAFGAAFYLNFDGIVVSILLGPDYRDQARSLAPVLILASVLMMFRAYYFGQIIYFTDSSRLEAVASIATLATVTVLSLALIPHLGVAGAAIAFAAGQAAACLVFVLGANRRGSGLPAMPLPLADVAGIAAIALATGLVPTALSWLPGGEGAPIQILRFVVLTLGFLAAVWRYDVVGVAGVVRHRLGRVAG</sequence>
<evidence type="ECO:0000256" key="3">
    <source>
        <dbReference type="ARBA" id="ARBA00022692"/>
    </source>
</evidence>
<comment type="subcellular location">
    <subcellularLocation>
        <location evidence="1">Cell membrane</location>
        <topology evidence="1">Multi-pass membrane protein</topology>
    </subcellularLocation>
</comment>
<keyword evidence="2" id="KW-1003">Cell membrane</keyword>
<feature type="transmembrane region" description="Helical" evidence="6">
    <location>
        <begin position="218"/>
        <end position="238"/>
    </location>
</feature>
<evidence type="ECO:0000313" key="8">
    <source>
        <dbReference type="Proteomes" id="UP001055117"/>
    </source>
</evidence>
<keyword evidence="4 6" id="KW-1133">Transmembrane helix</keyword>
<feature type="transmembrane region" description="Helical" evidence="6">
    <location>
        <begin position="27"/>
        <end position="47"/>
    </location>
</feature>
<feature type="transmembrane region" description="Helical" evidence="6">
    <location>
        <begin position="125"/>
        <end position="142"/>
    </location>
</feature>
<name>A0ABQ4QHA2_9HYPH</name>
<dbReference type="Proteomes" id="UP001055117">
    <property type="component" value="Unassembled WGS sequence"/>
</dbReference>
<feature type="transmembrane region" description="Helical" evidence="6">
    <location>
        <begin position="180"/>
        <end position="206"/>
    </location>
</feature>
<evidence type="ECO:0000256" key="5">
    <source>
        <dbReference type="ARBA" id="ARBA00023136"/>
    </source>
</evidence>
<keyword evidence="3 6" id="KW-0812">Transmembrane</keyword>
<feature type="transmembrane region" description="Helical" evidence="6">
    <location>
        <begin position="154"/>
        <end position="174"/>
    </location>
</feature>
<keyword evidence="8" id="KW-1185">Reference proteome</keyword>
<feature type="transmembrane region" description="Helical" evidence="6">
    <location>
        <begin position="458"/>
        <end position="479"/>
    </location>
</feature>
<dbReference type="PANTHER" id="PTHR30250:SF31">
    <property type="entry name" value="INNER MEMBRANE PROTEIN YGHQ"/>
    <property type="match status" value="1"/>
</dbReference>
<proteinExistence type="predicted"/>
<feature type="transmembrane region" description="Helical" evidence="6">
    <location>
        <begin position="292"/>
        <end position="318"/>
    </location>
</feature>
<feature type="transmembrane region" description="Helical" evidence="6">
    <location>
        <begin position="427"/>
        <end position="452"/>
    </location>
</feature>
<dbReference type="EMBL" id="BPQG01000036">
    <property type="protein sequence ID" value="GJD44639.1"/>
    <property type="molecule type" value="Genomic_DNA"/>
</dbReference>
<gene>
    <name evidence="7" type="ORF">AFCDBAGC_2506</name>
</gene>
<feature type="transmembrane region" description="Helical" evidence="6">
    <location>
        <begin position="97"/>
        <end position="119"/>
    </location>
</feature>
<feature type="transmembrane region" description="Helical" evidence="6">
    <location>
        <begin position="258"/>
        <end position="280"/>
    </location>
</feature>
<feature type="transmembrane region" description="Helical" evidence="6">
    <location>
        <begin position="59"/>
        <end position="85"/>
    </location>
</feature>
<protein>
    <recommendedName>
        <fullName evidence="9">Polysaccharide biosynthesis protein</fullName>
    </recommendedName>
</protein>
<evidence type="ECO:0000313" key="7">
    <source>
        <dbReference type="EMBL" id="GJD44639.1"/>
    </source>
</evidence>
<feature type="transmembrane region" description="Helical" evidence="6">
    <location>
        <begin position="394"/>
        <end position="415"/>
    </location>
</feature>
<evidence type="ECO:0000256" key="6">
    <source>
        <dbReference type="SAM" id="Phobius"/>
    </source>
</evidence>
<dbReference type="PANTHER" id="PTHR30250">
    <property type="entry name" value="PST FAMILY PREDICTED COLANIC ACID TRANSPORTER"/>
    <property type="match status" value="1"/>
</dbReference>
<accession>A0ABQ4QHA2</accession>
<evidence type="ECO:0008006" key="9">
    <source>
        <dbReference type="Google" id="ProtNLM"/>
    </source>
</evidence>
<dbReference type="InterPro" id="IPR050833">
    <property type="entry name" value="Poly_Biosynth_Transport"/>
</dbReference>
<feature type="transmembrane region" description="Helical" evidence="6">
    <location>
        <begin position="368"/>
        <end position="388"/>
    </location>
</feature>